<protein>
    <submittedName>
        <fullName evidence="2">Uncharacterized protein</fullName>
    </submittedName>
</protein>
<proteinExistence type="predicted"/>
<evidence type="ECO:0000256" key="1">
    <source>
        <dbReference type="SAM" id="MobiDB-lite"/>
    </source>
</evidence>
<dbReference type="EMBL" id="PDDX01000001">
    <property type="protein sequence ID" value="PHI31700.1"/>
    <property type="molecule type" value="Genomic_DNA"/>
</dbReference>
<sequence>MDVIGSAVNTATELGKEAVSSVADKVGGAMNDASGSIGSAKEFGSESVEKLTNMASDYGEQLDSMLTTGQNKINVLGSALVSDMKDAPADLRTGLAPTTEDAKDEPVPSDIPKSDCTADVNRGFLEIPDSQVDEQISLVYDTPPYPPILEPYDDDDEKLEKEPAELGIPFDIFNQKVTSTAKEEIGDNPFQNRAIESAIDLMIMDEFYEAIKNKLGGEKFIVFMGLFNKAQKGDGKGNELKINYKGEDILCEDAKYTLSIVKKGAVIRPKKQRPYPNTSSGDRVVDDSEPKYHVDIRNDVLITDDFDIQIAIDIEVFILSDAIVFNTGYYSQDLNMQYMGLSYSEALTKAKAESLESTGQIYSQPVEKIADDFLDLIFEHIKKNRSWDIFRDVALEVLDVGLTIAAICTGTIAIKAAAKVAMTTGTKAIQAGRVGLVGLEMNNMVRATDQLVVRRMFGVKGTAIDPLLGFSQFLDKKMGTGHALEITYFGFNCLMILGKTPTQKSVSAVSSATGASTMAYWFISKNTGQIENQEALEQQEVK</sequence>
<gene>
    <name evidence="2" type="ORF">CRN84_21385</name>
</gene>
<accession>A0A2C6C5S8</accession>
<dbReference type="RefSeq" id="WP_029094478.1">
    <property type="nucleotide sequence ID" value="NZ_PDDX01000001.1"/>
</dbReference>
<comment type="caution">
    <text evidence="2">The sequence shown here is derived from an EMBL/GenBank/DDBJ whole genome shotgun (WGS) entry which is preliminary data.</text>
</comment>
<reference evidence="3" key="1">
    <citation type="submission" date="2017-09" db="EMBL/GenBank/DDBJ databases">
        <title>FDA dAtabase for Regulatory Grade micrObial Sequences (FDA-ARGOS): Supporting development and validation of Infectious Disease Dx tests.</title>
        <authorList>
            <person name="Minogue T."/>
            <person name="Wolcott M."/>
            <person name="Wasieloski L."/>
            <person name="Aguilar W."/>
            <person name="Moore D."/>
            <person name="Tallon L."/>
            <person name="Sadzewicz L."/>
            <person name="Ott S."/>
            <person name="Zhao X."/>
            <person name="Nagaraj S."/>
            <person name="Vavikolanu K."/>
            <person name="Aluvathingal J."/>
            <person name="Nadendla S."/>
            <person name="Sichtig H."/>
        </authorList>
    </citation>
    <scope>NUCLEOTIDE SEQUENCE [LARGE SCALE GENOMIC DNA]</scope>
    <source>
        <strain evidence="3">FDAARGOS_387</strain>
    </source>
</reference>
<dbReference type="Proteomes" id="UP000224974">
    <property type="component" value="Unassembled WGS sequence"/>
</dbReference>
<dbReference type="STRING" id="1111728.GCA_000427805_01455"/>
<keyword evidence="3" id="KW-1185">Reference proteome</keyword>
<name>A0A2C6C5S8_9GAMM</name>
<feature type="region of interest" description="Disordered" evidence="1">
    <location>
        <begin position="92"/>
        <end position="115"/>
    </location>
</feature>
<evidence type="ECO:0000313" key="3">
    <source>
        <dbReference type="Proteomes" id="UP000224974"/>
    </source>
</evidence>
<evidence type="ECO:0000313" key="2">
    <source>
        <dbReference type="EMBL" id="PHI31700.1"/>
    </source>
</evidence>
<organism evidence="2 3">
    <name type="scientific">Budvicia aquatica</name>
    <dbReference type="NCBI Taxonomy" id="82979"/>
    <lineage>
        <taxon>Bacteria</taxon>
        <taxon>Pseudomonadati</taxon>
        <taxon>Pseudomonadota</taxon>
        <taxon>Gammaproteobacteria</taxon>
        <taxon>Enterobacterales</taxon>
        <taxon>Budviciaceae</taxon>
        <taxon>Budvicia</taxon>
    </lineage>
</organism>
<dbReference type="AlphaFoldDB" id="A0A2C6C5S8"/>